<dbReference type="Proteomes" id="UP000199250">
    <property type="component" value="Unassembled WGS sequence"/>
</dbReference>
<dbReference type="Proteomes" id="UP000199005">
    <property type="component" value="Unassembled WGS sequence"/>
</dbReference>
<gene>
    <name evidence="2" type="ORF">SAMN04244572_04855</name>
    <name evidence="1" type="ORF">SAMN04244579_04760</name>
</gene>
<sequence length="78" mass="8773">MERFRWTVAARVKDRDRAEGWIFAYLHKWEVLGHLGKPAKDAPVSGLALLHLLVAGLGLWRGGRIQRLAKTVEASLRG</sequence>
<evidence type="ECO:0000313" key="2">
    <source>
        <dbReference type="EMBL" id="SEJ67042.1"/>
    </source>
</evidence>
<protein>
    <submittedName>
        <fullName evidence="2">Uncharacterized protein</fullName>
    </submittedName>
</protein>
<evidence type="ECO:0000313" key="3">
    <source>
        <dbReference type="Proteomes" id="UP000199005"/>
    </source>
</evidence>
<dbReference type="RefSeq" id="WP_090736521.1">
    <property type="nucleotide sequence ID" value="NZ_FNYO01000162.1"/>
</dbReference>
<dbReference type="AlphaFoldDB" id="A0A1H7AY29"/>
<accession>A0A1H7AY29</accession>
<organism evidence="2 4">
    <name type="scientific">Azotobacter beijerinckii</name>
    <dbReference type="NCBI Taxonomy" id="170623"/>
    <lineage>
        <taxon>Bacteria</taxon>
        <taxon>Pseudomonadati</taxon>
        <taxon>Pseudomonadota</taxon>
        <taxon>Gammaproteobacteria</taxon>
        <taxon>Pseudomonadales</taxon>
        <taxon>Pseudomonadaceae</taxon>
        <taxon>Azotobacter</taxon>
    </lineage>
</organism>
<evidence type="ECO:0000313" key="4">
    <source>
        <dbReference type="Proteomes" id="UP000199250"/>
    </source>
</evidence>
<name>A0A1H7AY29_9GAMM</name>
<proteinExistence type="predicted"/>
<evidence type="ECO:0000313" key="1">
    <source>
        <dbReference type="EMBL" id="SEJ54584.1"/>
    </source>
</evidence>
<reference evidence="3 4" key="1">
    <citation type="submission" date="2016-10" db="EMBL/GenBank/DDBJ databases">
        <authorList>
            <person name="de Groot N.N."/>
        </authorList>
    </citation>
    <scope>NUCLEOTIDE SEQUENCE [LARGE SCALE GENOMIC DNA]</scope>
    <source>
        <strain evidence="1 3">DSM 1041</strain>
        <strain evidence="2 4">DSM 373</strain>
    </source>
</reference>
<dbReference type="EMBL" id="FNYO01000162">
    <property type="protein sequence ID" value="SEJ54584.1"/>
    <property type="molecule type" value="Genomic_DNA"/>
</dbReference>
<dbReference type="EMBL" id="FNYQ01000196">
    <property type="protein sequence ID" value="SEJ67042.1"/>
    <property type="molecule type" value="Genomic_DNA"/>
</dbReference>
<dbReference type="OrthoDB" id="9760788at2"/>